<evidence type="ECO:0000256" key="10">
    <source>
        <dbReference type="ARBA" id="ARBA00060856"/>
    </source>
</evidence>
<keyword evidence="15" id="KW-1185">Reference proteome</keyword>
<evidence type="ECO:0000256" key="4">
    <source>
        <dbReference type="ARBA" id="ARBA00022692"/>
    </source>
</evidence>
<feature type="transmembrane region" description="Helical" evidence="12">
    <location>
        <begin position="123"/>
        <end position="140"/>
    </location>
</feature>
<dbReference type="Pfam" id="PF02355">
    <property type="entry name" value="SecD_SecF_C"/>
    <property type="match status" value="1"/>
</dbReference>
<keyword evidence="3 12" id="KW-1003">Cell membrane</keyword>
<evidence type="ECO:0000256" key="11">
    <source>
        <dbReference type="ARBA" id="ARBA00061053"/>
    </source>
</evidence>
<gene>
    <name evidence="12" type="primary">secF</name>
    <name evidence="14" type="ordered locus">Swol_1424</name>
</gene>
<keyword evidence="2 12" id="KW-0813">Transport</keyword>
<dbReference type="NCBIfam" id="TIGR00916">
    <property type="entry name" value="2A0604s01"/>
    <property type="match status" value="1"/>
</dbReference>
<reference evidence="15" key="1">
    <citation type="journal article" date="2010" name="Environ. Microbiol.">
        <title>The genome of Syntrophomonas wolfei: new insights into syntrophic metabolism and biohydrogen production.</title>
        <authorList>
            <person name="Sieber J.R."/>
            <person name="Sims D.R."/>
            <person name="Han C."/>
            <person name="Kim E."/>
            <person name="Lykidis A."/>
            <person name="Lapidus A.L."/>
            <person name="McDonnald E."/>
            <person name="Rohlin L."/>
            <person name="Culley D.E."/>
            <person name="Gunsalus R."/>
            <person name="McInerney M.J."/>
        </authorList>
    </citation>
    <scope>NUCLEOTIDE SEQUENCE [LARGE SCALE GENOMIC DNA]</scope>
    <source>
        <strain evidence="15">DSM 2245B / Goettingen</strain>
    </source>
</reference>
<evidence type="ECO:0000313" key="15">
    <source>
        <dbReference type="Proteomes" id="UP000001968"/>
    </source>
</evidence>
<dbReference type="HOGENOM" id="CLU_050012_0_0_9"/>
<dbReference type="InterPro" id="IPR022645">
    <property type="entry name" value="SecD/SecF_bac"/>
</dbReference>
<dbReference type="InterPro" id="IPR055344">
    <property type="entry name" value="SecD_SecF_C_bact"/>
</dbReference>
<dbReference type="GO" id="GO:0015450">
    <property type="term" value="F:protein-transporting ATPase activity"/>
    <property type="evidence" value="ECO:0007669"/>
    <property type="project" value="InterPro"/>
</dbReference>
<proteinExistence type="inferred from homology"/>
<comment type="similarity">
    <text evidence="10">In the C-terminal section; belongs to the SecD/SecF family. SecF subfamily.</text>
</comment>
<sequence length="280" mass="31514">MQFIQNRKYFFILSAILITLGLISIFVQGFKLGIDFEGGSLLRFRMDAAVSSAEVRSTLEELKFIDQSSIQKSGNEFLIRTRELNQEQTEQVNKAFAAKFKNVEYLSAESVGATIGNELTRNAVLSVLIAMLLMLVYISFRFEWTFGVAAVVALFHNVLIVLGIFSIFQWELDGAFIAAILTIVGYSINDTIVIFDRIRENLRLKTRDDLTTLLNKSIMQTMNRSVNTVLTVLFPLVTLYLFGGSTIKIFVLTMLIGFVVGAYSSIFIASPLYYDIKQKA</sequence>
<feature type="transmembrane region" description="Helical" evidence="12">
    <location>
        <begin position="9"/>
        <end position="30"/>
    </location>
</feature>
<dbReference type="InterPro" id="IPR048634">
    <property type="entry name" value="SecD_SecF_C"/>
</dbReference>
<evidence type="ECO:0000313" key="14">
    <source>
        <dbReference type="EMBL" id="ABI68731.1"/>
    </source>
</evidence>
<feature type="transmembrane region" description="Helical" evidence="12">
    <location>
        <begin position="249"/>
        <end position="274"/>
    </location>
</feature>
<dbReference type="Gene3D" id="1.20.1640.10">
    <property type="entry name" value="Multidrug efflux transporter AcrB transmembrane domain"/>
    <property type="match status" value="1"/>
</dbReference>
<comment type="similarity">
    <text evidence="11">In the N-terminal section; belongs to the SecD/SecF family. SecD subfamily.</text>
</comment>
<dbReference type="KEGG" id="swo:Swol_1424"/>
<accession>Q0AX23</accession>
<dbReference type="RefSeq" id="WP_011640830.1">
    <property type="nucleotide sequence ID" value="NC_008346.1"/>
</dbReference>
<dbReference type="Proteomes" id="UP000001968">
    <property type="component" value="Chromosome"/>
</dbReference>
<keyword evidence="8 12" id="KW-0472">Membrane</keyword>
<keyword evidence="7 12" id="KW-0811">Translocation</keyword>
<dbReference type="EMBL" id="CP000448">
    <property type="protein sequence ID" value="ABI68731.1"/>
    <property type="molecule type" value="Genomic_DNA"/>
</dbReference>
<name>Q0AX23_SYNWW</name>
<dbReference type="AlphaFoldDB" id="Q0AX23"/>
<dbReference type="eggNOG" id="COG0341">
    <property type="taxonomic scope" value="Bacteria"/>
</dbReference>
<keyword evidence="6 12" id="KW-1133">Transmembrane helix</keyword>
<comment type="subunit">
    <text evidence="12">Forms a complex with SecD. Part of the essential Sec protein translocation apparatus which comprises SecA, SecYEG and auxiliary proteins SecDF. Other proteins may also be involved.</text>
</comment>
<dbReference type="InterPro" id="IPR005665">
    <property type="entry name" value="SecF_bac"/>
</dbReference>
<feature type="transmembrane region" description="Helical" evidence="12">
    <location>
        <begin position="174"/>
        <end position="195"/>
    </location>
</feature>
<evidence type="ECO:0000256" key="2">
    <source>
        <dbReference type="ARBA" id="ARBA00022448"/>
    </source>
</evidence>
<dbReference type="PANTHER" id="PTHR30081">
    <property type="entry name" value="PROTEIN-EXPORT MEMBRANE PROTEIN SEC"/>
    <property type="match status" value="1"/>
</dbReference>
<feature type="domain" description="Protein export membrane protein SecD/SecF C-terminal" evidence="13">
    <location>
        <begin position="92"/>
        <end position="278"/>
    </location>
</feature>
<dbReference type="InterPro" id="IPR022813">
    <property type="entry name" value="SecD/SecF_arch_bac"/>
</dbReference>
<comment type="function">
    <text evidence="9 12">Part of the Sec protein translocase complex. Interacts with the SecYEG preprotein conducting channel. SecDF uses the proton motive force (PMF) to complete protein translocation after the ATP-dependent function of SecA.</text>
</comment>
<keyword evidence="4 12" id="KW-0812">Transmembrane</keyword>
<keyword evidence="5 12" id="KW-0653">Protein transport</keyword>
<dbReference type="OrthoDB" id="9805019at2"/>
<protein>
    <recommendedName>
        <fullName evidence="12">Protein-export membrane protein SecF</fullName>
    </recommendedName>
</protein>
<dbReference type="InterPro" id="IPR022646">
    <property type="entry name" value="SecD/SecF_CS"/>
</dbReference>
<dbReference type="SUPFAM" id="SSF82866">
    <property type="entry name" value="Multidrug efflux transporter AcrB transmembrane domain"/>
    <property type="match status" value="1"/>
</dbReference>
<dbReference type="GO" id="GO:0005886">
    <property type="term" value="C:plasma membrane"/>
    <property type="evidence" value="ECO:0007669"/>
    <property type="project" value="UniProtKB-SubCell"/>
</dbReference>
<evidence type="ECO:0000256" key="6">
    <source>
        <dbReference type="ARBA" id="ARBA00022989"/>
    </source>
</evidence>
<dbReference type="Pfam" id="PF07549">
    <property type="entry name" value="Sec_GG"/>
    <property type="match status" value="1"/>
</dbReference>
<dbReference type="GO" id="GO:0043952">
    <property type="term" value="P:protein transport by the Sec complex"/>
    <property type="evidence" value="ECO:0007669"/>
    <property type="project" value="UniProtKB-UniRule"/>
</dbReference>
<organism evidence="14 15">
    <name type="scientific">Syntrophomonas wolfei subsp. wolfei (strain DSM 2245B / Goettingen)</name>
    <dbReference type="NCBI Taxonomy" id="335541"/>
    <lineage>
        <taxon>Bacteria</taxon>
        <taxon>Bacillati</taxon>
        <taxon>Bacillota</taxon>
        <taxon>Clostridia</taxon>
        <taxon>Eubacteriales</taxon>
        <taxon>Syntrophomonadaceae</taxon>
        <taxon>Syntrophomonas</taxon>
    </lineage>
</organism>
<dbReference type="NCBIfam" id="TIGR00966">
    <property type="entry name" value="transloc_SecF"/>
    <property type="match status" value="1"/>
</dbReference>
<dbReference type="PRINTS" id="PR01755">
    <property type="entry name" value="SECFTRNLCASE"/>
</dbReference>
<dbReference type="STRING" id="335541.Swol_1424"/>
<feature type="transmembrane region" description="Helical" evidence="12">
    <location>
        <begin position="147"/>
        <end position="168"/>
    </location>
</feature>
<feature type="transmembrane region" description="Helical" evidence="12">
    <location>
        <begin position="225"/>
        <end position="243"/>
    </location>
</feature>
<evidence type="ECO:0000256" key="3">
    <source>
        <dbReference type="ARBA" id="ARBA00022475"/>
    </source>
</evidence>
<evidence type="ECO:0000256" key="7">
    <source>
        <dbReference type="ARBA" id="ARBA00023010"/>
    </source>
</evidence>
<evidence type="ECO:0000256" key="8">
    <source>
        <dbReference type="ARBA" id="ARBA00023136"/>
    </source>
</evidence>
<dbReference type="FunFam" id="1.20.1640.10:FF:000024">
    <property type="entry name" value="Multifunctional fusion protein"/>
    <property type="match status" value="1"/>
</dbReference>
<evidence type="ECO:0000256" key="5">
    <source>
        <dbReference type="ARBA" id="ARBA00022927"/>
    </source>
</evidence>
<comment type="subcellular location">
    <subcellularLocation>
        <location evidence="1 12">Cell membrane</location>
        <topology evidence="1 12">Multi-pass membrane protein</topology>
    </subcellularLocation>
</comment>
<dbReference type="HAMAP" id="MF_01464_B">
    <property type="entry name" value="SecF_B"/>
    <property type="match status" value="1"/>
</dbReference>
<comment type="similarity">
    <text evidence="12">Belongs to the SecD/SecF family. SecF subfamily.</text>
</comment>
<evidence type="ECO:0000256" key="1">
    <source>
        <dbReference type="ARBA" id="ARBA00004651"/>
    </source>
</evidence>
<evidence type="ECO:0000256" key="12">
    <source>
        <dbReference type="HAMAP-Rule" id="MF_01464"/>
    </source>
</evidence>
<evidence type="ECO:0000256" key="9">
    <source>
        <dbReference type="ARBA" id="ARBA00059018"/>
    </source>
</evidence>
<dbReference type="GO" id="GO:0006605">
    <property type="term" value="P:protein targeting"/>
    <property type="evidence" value="ECO:0007669"/>
    <property type="project" value="UniProtKB-UniRule"/>
</dbReference>
<evidence type="ECO:0000259" key="13">
    <source>
        <dbReference type="Pfam" id="PF02355"/>
    </source>
</evidence>
<dbReference type="PANTHER" id="PTHR30081:SF8">
    <property type="entry name" value="PROTEIN TRANSLOCASE SUBUNIT SECF"/>
    <property type="match status" value="1"/>
</dbReference>
<dbReference type="GO" id="GO:0065002">
    <property type="term" value="P:intracellular protein transmembrane transport"/>
    <property type="evidence" value="ECO:0007669"/>
    <property type="project" value="UniProtKB-UniRule"/>
</dbReference>